<dbReference type="Gene3D" id="2.30.130.40">
    <property type="entry name" value="LON domain-like"/>
    <property type="match status" value="1"/>
</dbReference>
<dbReference type="PANTHER" id="PTHR46732:SF8">
    <property type="entry name" value="ATP-DEPENDENT PROTEASE LA (LON) DOMAIN PROTEIN"/>
    <property type="match status" value="1"/>
</dbReference>
<dbReference type="InterPro" id="IPR046336">
    <property type="entry name" value="Lon_prtase_N_sf"/>
</dbReference>
<comment type="caution">
    <text evidence="2">The sequence shown here is derived from an EMBL/GenBank/DDBJ whole genome shotgun (WGS) entry which is preliminary data.</text>
</comment>
<proteinExistence type="predicted"/>
<dbReference type="PANTHER" id="PTHR46732">
    <property type="entry name" value="ATP-DEPENDENT PROTEASE LA (LON) DOMAIN PROTEIN"/>
    <property type="match status" value="1"/>
</dbReference>
<dbReference type="InterPro" id="IPR015947">
    <property type="entry name" value="PUA-like_sf"/>
</dbReference>
<dbReference type="Pfam" id="PF02190">
    <property type="entry name" value="LON_substr_bdg"/>
    <property type="match status" value="1"/>
</dbReference>
<dbReference type="PROSITE" id="PS51787">
    <property type="entry name" value="LON_N"/>
    <property type="match status" value="1"/>
</dbReference>
<evidence type="ECO:0000259" key="1">
    <source>
        <dbReference type="PROSITE" id="PS51787"/>
    </source>
</evidence>
<dbReference type="SUPFAM" id="SSF88697">
    <property type="entry name" value="PUA domain-like"/>
    <property type="match status" value="1"/>
</dbReference>
<dbReference type="InterPro" id="IPR003111">
    <property type="entry name" value="Lon_prtase_N"/>
</dbReference>
<evidence type="ECO:0000313" key="2">
    <source>
        <dbReference type="EMBL" id="GAA2081050.1"/>
    </source>
</evidence>
<dbReference type="RefSeq" id="WP_344328292.1">
    <property type="nucleotide sequence ID" value="NZ_BAAAPY010000007.1"/>
</dbReference>
<organism evidence="2 3">
    <name type="scientific">Aeromicrobium halocynthiae</name>
    <dbReference type="NCBI Taxonomy" id="560557"/>
    <lineage>
        <taxon>Bacteria</taxon>
        <taxon>Bacillati</taxon>
        <taxon>Actinomycetota</taxon>
        <taxon>Actinomycetes</taxon>
        <taxon>Propionibacteriales</taxon>
        <taxon>Nocardioidaceae</taxon>
        <taxon>Aeromicrobium</taxon>
    </lineage>
</organism>
<accession>A0ABN2W5G3</accession>
<dbReference type="Proteomes" id="UP001501480">
    <property type="component" value="Unassembled WGS sequence"/>
</dbReference>
<keyword evidence="3" id="KW-1185">Reference proteome</keyword>
<evidence type="ECO:0000313" key="3">
    <source>
        <dbReference type="Proteomes" id="UP001501480"/>
    </source>
</evidence>
<reference evidence="2 3" key="1">
    <citation type="journal article" date="2019" name="Int. J. Syst. Evol. Microbiol.">
        <title>The Global Catalogue of Microorganisms (GCM) 10K type strain sequencing project: providing services to taxonomists for standard genome sequencing and annotation.</title>
        <authorList>
            <consortium name="The Broad Institute Genomics Platform"/>
            <consortium name="The Broad Institute Genome Sequencing Center for Infectious Disease"/>
            <person name="Wu L."/>
            <person name="Ma J."/>
        </authorList>
    </citation>
    <scope>NUCLEOTIDE SEQUENCE [LARGE SCALE GENOMIC DNA]</scope>
    <source>
        <strain evidence="2 3">JCM 15749</strain>
    </source>
</reference>
<feature type="domain" description="Lon N-terminal" evidence="1">
    <location>
        <begin position="1"/>
        <end position="191"/>
    </location>
</feature>
<sequence length="199" mass="21331">MTGPLAMFPLGQVLLPGMPIALRVFEPRFLAMLAEVSAEGEAEFGVVLIDRGHEVGGDDTRFDHATVARLAQVEPGDGAVGIVAVGGRRVRVERWLADDPYPMAEVETLVDLEWDESLRDQLDQTVATVLDAREALRPGGDPVPLDADPITIAWRLAAAAPVGPLDRLAALRAPTVESLLATIRDTTAQVLLLHEAFDG</sequence>
<name>A0ABN2W5G3_9ACTN</name>
<gene>
    <name evidence="2" type="ORF">GCM10009821_22040</name>
</gene>
<dbReference type="EMBL" id="BAAAPY010000007">
    <property type="protein sequence ID" value="GAA2081050.1"/>
    <property type="molecule type" value="Genomic_DNA"/>
</dbReference>
<dbReference type="SMART" id="SM00464">
    <property type="entry name" value="LON"/>
    <property type="match status" value="1"/>
</dbReference>
<protein>
    <submittedName>
        <fullName evidence="2">LON peptidase substrate-binding domain-containing protein</fullName>
    </submittedName>
</protein>